<dbReference type="GO" id="GO:0031956">
    <property type="term" value="F:medium-chain fatty acid-CoA ligase activity"/>
    <property type="evidence" value="ECO:0007669"/>
    <property type="project" value="TreeGrafter"/>
</dbReference>
<protein>
    <submittedName>
        <fullName evidence="5">AMP-dependent synthetase</fullName>
    </submittedName>
</protein>
<evidence type="ECO:0000259" key="3">
    <source>
        <dbReference type="Pfam" id="PF00501"/>
    </source>
</evidence>
<accession>A0A1S1N711</accession>
<evidence type="ECO:0000256" key="2">
    <source>
        <dbReference type="ARBA" id="ARBA00022598"/>
    </source>
</evidence>
<evidence type="ECO:0000313" key="5">
    <source>
        <dbReference type="EMBL" id="OHU95797.1"/>
    </source>
</evidence>
<dbReference type="InterPro" id="IPR020845">
    <property type="entry name" value="AMP-binding_CS"/>
</dbReference>
<evidence type="ECO:0000256" key="1">
    <source>
        <dbReference type="ARBA" id="ARBA00006432"/>
    </source>
</evidence>
<dbReference type="SUPFAM" id="SSF56801">
    <property type="entry name" value="Acetyl-CoA synthetase-like"/>
    <property type="match status" value="1"/>
</dbReference>
<dbReference type="InterPro" id="IPR042099">
    <property type="entry name" value="ANL_N_sf"/>
</dbReference>
<name>A0A1S1N711_9GAMM</name>
<dbReference type="EMBL" id="MNAN01000028">
    <property type="protein sequence ID" value="OHU95797.1"/>
    <property type="molecule type" value="Genomic_DNA"/>
</dbReference>
<dbReference type="STRING" id="327939.BIW53_08200"/>
<keyword evidence="6" id="KW-1185">Reference proteome</keyword>
<dbReference type="Proteomes" id="UP000180253">
    <property type="component" value="Unassembled WGS sequence"/>
</dbReference>
<reference evidence="5 6" key="1">
    <citation type="submission" date="2016-10" db="EMBL/GenBank/DDBJ databases">
        <title>Pseudoalteromonas amylolytica sp. nov., isolated from the surface seawater.</title>
        <authorList>
            <person name="Wu Y.-H."/>
            <person name="Cheng H."/>
            <person name="Jin X.-B."/>
            <person name="Wang C.-S."/>
            <person name="Xu X.-W."/>
        </authorList>
    </citation>
    <scope>NUCLEOTIDE SEQUENCE [LARGE SCALE GENOMIC DNA]</scope>
    <source>
        <strain evidence="5 6">JCM 12483</strain>
    </source>
</reference>
<dbReference type="PANTHER" id="PTHR43201">
    <property type="entry name" value="ACYL-COA SYNTHETASE"/>
    <property type="match status" value="1"/>
</dbReference>
<dbReference type="Gene3D" id="3.40.50.12780">
    <property type="entry name" value="N-terminal domain of ligase-like"/>
    <property type="match status" value="1"/>
</dbReference>
<keyword evidence="2" id="KW-0436">Ligase</keyword>
<dbReference type="OrthoDB" id="9803968at2"/>
<feature type="domain" description="AMP-dependent synthetase/ligase" evidence="3">
    <location>
        <begin position="8"/>
        <end position="364"/>
    </location>
</feature>
<dbReference type="AlphaFoldDB" id="A0A1S1N711"/>
<sequence length="501" mass="55383">MNSIYQLFQEHVKASPNKVAVIFNDNSLSYQQLNEQVEALSSYFTSLGLKQGHRIALFAPNGLEYPTVMLATAKLGLAIVPLPISLKGDALITALKVMPVAAAIAWPTISKVLLQQRLVERECIVTLGEAVDGEKTWDTVFASDFEPCAVPAVDITAPYILTMTSGSTGQPKPIVLSQQCKIKRAFSATINYYDLNKEDVVLVATPLYHSLAQRGVLMPLMLGATTVIMSKFSLPHWLKAIEQHKVSFLFAVSAQLESFLAQDSIAEDISSVKCLVSSSAVLNSDSKQALMARLDCNFHECYGASEVGVVTDFCVSKQPQLSGSVGKALPFVDIKIVDKRGHTQPNNEIGEICCKTTTAFNEYFKMLEATENAYDSSGFFKTGDLGYLDEQGYLYYVGRKKEVISSGGINVFPQDIEAVVKSHPMIIDCVAFGCPHPQLGEYVKVVYEQRGEEELTNELRRLCLQELTDYQQPREFLKVPELLTNPMGKVLRNQVKEKYKS</sequence>
<comment type="caution">
    <text evidence="5">The sequence shown here is derived from an EMBL/GenBank/DDBJ whole genome shotgun (WGS) entry which is preliminary data.</text>
</comment>
<dbReference type="GO" id="GO:0006631">
    <property type="term" value="P:fatty acid metabolic process"/>
    <property type="evidence" value="ECO:0007669"/>
    <property type="project" value="TreeGrafter"/>
</dbReference>
<dbReference type="Pfam" id="PF00501">
    <property type="entry name" value="AMP-binding"/>
    <property type="match status" value="1"/>
</dbReference>
<evidence type="ECO:0000259" key="4">
    <source>
        <dbReference type="Pfam" id="PF13193"/>
    </source>
</evidence>
<comment type="similarity">
    <text evidence="1">Belongs to the ATP-dependent AMP-binding enzyme family.</text>
</comment>
<dbReference type="InterPro" id="IPR025110">
    <property type="entry name" value="AMP-bd_C"/>
</dbReference>
<dbReference type="InterPro" id="IPR000873">
    <property type="entry name" value="AMP-dep_synth/lig_dom"/>
</dbReference>
<dbReference type="RefSeq" id="WP_070991371.1">
    <property type="nucleotide sequence ID" value="NZ_CBCSHD010000001.1"/>
</dbReference>
<evidence type="ECO:0000313" key="6">
    <source>
        <dbReference type="Proteomes" id="UP000180253"/>
    </source>
</evidence>
<organism evidence="5 6">
    <name type="scientific">Pseudoalteromonas byunsanensis</name>
    <dbReference type="NCBI Taxonomy" id="327939"/>
    <lineage>
        <taxon>Bacteria</taxon>
        <taxon>Pseudomonadati</taxon>
        <taxon>Pseudomonadota</taxon>
        <taxon>Gammaproteobacteria</taxon>
        <taxon>Alteromonadales</taxon>
        <taxon>Pseudoalteromonadaceae</taxon>
        <taxon>Pseudoalteromonas</taxon>
    </lineage>
</organism>
<dbReference type="Pfam" id="PF13193">
    <property type="entry name" value="AMP-binding_C"/>
    <property type="match status" value="1"/>
</dbReference>
<proteinExistence type="inferred from homology"/>
<dbReference type="PANTHER" id="PTHR43201:SF5">
    <property type="entry name" value="MEDIUM-CHAIN ACYL-COA LIGASE ACSF2, MITOCHONDRIAL"/>
    <property type="match status" value="1"/>
</dbReference>
<dbReference type="Gene3D" id="3.30.300.30">
    <property type="match status" value="1"/>
</dbReference>
<feature type="domain" description="AMP-binding enzyme C-terminal" evidence="4">
    <location>
        <begin position="416"/>
        <end position="489"/>
    </location>
</feature>
<gene>
    <name evidence="5" type="ORF">BIW53_08200</name>
</gene>
<dbReference type="InterPro" id="IPR045851">
    <property type="entry name" value="AMP-bd_C_sf"/>
</dbReference>
<dbReference type="PROSITE" id="PS00455">
    <property type="entry name" value="AMP_BINDING"/>
    <property type="match status" value="1"/>
</dbReference>